<accession>A0A0P1AKN3</accession>
<dbReference type="Proteomes" id="UP000054928">
    <property type="component" value="Unassembled WGS sequence"/>
</dbReference>
<feature type="region of interest" description="Disordered" evidence="1">
    <location>
        <begin position="88"/>
        <end position="147"/>
    </location>
</feature>
<evidence type="ECO:0000313" key="3">
    <source>
        <dbReference type="Proteomes" id="UP000054928"/>
    </source>
</evidence>
<feature type="region of interest" description="Disordered" evidence="1">
    <location>
        <begin position="347"/>
        <end position="386"/>
    </location>
</feature>
<feature type="compositionally biased region" description="Basic and acidic residues" evidence="1">
    <location>
        <begin position="351"/>
        <end position="361"/>
    </location>
</feature>
<feature type="compositionally biased region" description="Basic and acidic residues" evidence="1">
    <location>
        <begin position="88"/>
        <end position="111"/>
    </location>
</feature>
<feature type="region of interest" description="Disordered" evidence="1">
    <location>
        <begin position="418"/>
        <end position="442"/>
    </location>
</feature>
<keyword evidence="3" id="KW-1185">Reference proteome</keyword>
<sequence length="442" mass="49946">MSASNDVDMGASLRLDDLDERTLPSLPIPGGILNATDGFTLDELRKQEPKLSETLPEPIEETLREKPTCLEPNLELQSLMKVAQAKSDEAKNIRQGQRDRNDHEKTLDATRIRTARLDQPSTNESGTRGTGHREIVSTRKNSKTSIQNNFPNANKTTAKNEHLLSSQPVVIGILRGNQASSLLTDWLKQHSLNVIDVPVNGNCLSGVLFAAMSGFLGPGKMEYSDCVEKEAQVWKSRILAFCQEYVMLEAAGGAMRLPNDRQTLKQLYPSEEWVASEDSTRIMNRLIRHYAEWEIFKFETWLHTYSGDEQPSCMLRQVFYEYQFTSLKPTTQDIFRPGDIATRTRPVLTESPEKREGDGRWRPFPGTQIRGSPLPRLLSSETTDVHPNMRERLDDVHSILNMPPVVAIPQWEFDLQEDEEGHEAAQQLMSTSQDGKTVKDRG</sequence>
<evidence type="ECO:0000256" key="1">
    <source>
        <dbReference type="SAM" id="MobiDB-lite"/>
    </source>
</evidence>
<dbReference type="EMBL" id="CCYD01000553">
    <property type="protein sequence ID" value="CEG41231.1"/>
    <property type="molecule type" value="Genomic_DNA"/>
</dbReference>
<evidence type="ECO:0000313" key="2">
    <source>
        <dbReference type="EMBL" id="CEG41231.1"/>
    </source>
</evidence>
<protein>
    <submittedName>
        <fullName evidence="2">Uncharacterized protein</fullName>
    </submittedName>
</protein>
<dbReference type="GeneID" id="36406647"/>
<dbReference type="AlphaFoldDB" id="A0A0P1AKN3"/>
<name>A0A0P1AKN3_PLAHL</name>
<reference evidence="3" key="1">
    <citation type="submission" date="2014-09" db="EMBL/GenBank/DDBJ databases">
        <authorList>
            <person name="Sharma Rahul"/>
            <person name="Thines Marco"/>
        </authorList>
    </citation>
    <scope>NUCLEOTIDE SEQUENCE [LARGE SCALE GENOMIC DNA]</scope>
</reference>
<organism evidence="2 3">
    <name type="scientific">Plasmopara halstedii</name>
    <name type="common">Downy mildew of sunflower</name>
    <dbReference type="NCBI Taxonomy" id="4781"/>
    <lineage>
        <taxon>Eukaryota</taxon>
        <taxon>Sar</taxon>
        <taxon>Stramenopiles</taxon>
        <taxon>Oomycota</taxon>
        <taxon>Peronosporomycetes</taxon>
        <taxon>Peronosporales</taxon>
        <taxon>Peronosporaceae</taxon>
        <taxon>Plasmopara</taxon>
    </lineage>
</organism>
<proteinExistence type="predicted"/>
<dbReference type="RefSeq" id="XP_024577600.1">
    <property type="nucleotide sequence ID" value="XM_024726977.1"/>
</dbReference>